<gene>
    <name evidence="2" type="ORF">ACFFGY_11195</name>
</gene>
<dbReference type="SUPFAM" id="SSF53850">
    <property type="entry name" value="Periplasmic binding protein-like II"/>
    <property type="match status" value="1"/>
</dbReference>
<dbReference type="InterPro" id="IPR006311">
    <property type="entry name" value="TAT_signal"/>
</dbReference>
<feature type="domain" description="SsuA/THI5-like" evidence="1">
    <location>
        <begin position="62"/>
        <end position="253"/>
    </location>
</feature>
<protein>
    <submittedName>
        <fullName evidence="2">ABC transporter substrate-binding protein</fullName>
    </submittedName>
</protein>
<sequence>MSHQMAIGRRPLLRAAGLGTAAAILGRGGRAGAQAPSAGAVVNIVNTRGTATSTMEELMRRRGHLGEMGLKPNAVYVADASKLIGSLISGESDICIFSGVATVLTAIDKGAKIRLLSGSMMGLEHAIYARNPAIRSVRDLEGKTLGSGSTGALLHVMWAAILRKYGVDERKVRFVNIGGAPDVFRAVAAGVVDAGIAEIDVYDQQDKYGVHVLAEGDLWKELPDFIFQGAYASETALQTKREVLKRTLAAYAKLFRFVAGPDSEQDFVDAQRVVTGNNADERNARWQWRFFRENGVFATDLALAEPKLRYMQELNVSLGVQRRTMPLDEITDRSLAREAVALLA</sequence>
<dbReference type="PROSITE" id="PS51318">
    <property type="entry name" value="TAT"/>
    <property type="match status" value="1"/>
</dbReference>
<evidence type="ECO:0000259" key="1">
    <source>
        <dbReference type="Pfam" id="PF09084"/>
    </source>
</evidence>
<dbReference type="Proteomes" id="UP001589865">
    <property type="component" value="Unassembled WGS sequence"/>
</dbReference>
<proteinExistence type="predicted"/>
<accession>A0ABV6JSW4</accession>
<evidence type="ECO:0000313" key="2">
    <source>
        <dbReference type="EMBL" id="MFC0408819.1"/>
    </source>
</evidence>
<dbReference type="EMBL" id="JBHLUN010000007">
    <property type="protein sequence ID" value="MFC0408819.1"/>
    <property type="molecule type" value="Genomic_DNA"/>
</dbReference>
<reference evidence="2 3" key="1">
    <citation type="submission" date="2024-09" db="EMBL/GenBank/DDBJ databases">
        <authorList>
            <person name="Sun Q."/>
            <person name="Mori K."/>
        </authorList>
    </citation>
    <scope>NUCLEOTIDE SEQUENCE [LARGE SCALE GENOMIC DNA]</scope>
    <source>
        <strain evidence="2 3">TBRC 5777</strain>
    </source>
</reference>
<dbReference type="Pfam" id="PF09084">
    <property type="entry name" value="NMT1"/>
    <property type="match status" value="1"/>
</dbReference>
<name>A0ABV6JSW4_9PROT</name>
<dbReference type="Gene3D" id="3.40.190.10">
    <property type="entry name" value="Periplasmic binding protein-like II"/>
    <property type="match status" value="2"/>
</dbReference>
<dbReference type="InterPro" id="IPR015168">
    <property type="entry name" value="SsuA/THI5"/>
</dbReference>
<dbReference type="RefSeq" id="WP_377044567.1">
    <property type="nucleotide sequence ID" value="NZ_JBHLUN010000007.1"/>
</dbReference>
<dbReference type="PANTHER" id="PTHR30024">
    <property type="entry name" value="ALIPHATIC SULFONATES-BINDING PROTEIN-RELATED"/>
    <property type="match status" value="1"/>
</dbReference>
<evidence type="ECO:0000313" key="3">
    <source>
        <dbReference type="Proteomes" id="UP001589865"/>
    </source>
</evidence>
<keyword evidence="3" id="KW-1185">Reference proteome</keyword>
<organism evidence="2 3">
    <name type="scientific">Roseomonas elaeocarpi</name>
    <dbReference type="NCBI Taxonomy" id="907779"/>
    <lineage>
        <taxon>Bacteria</taxon>
        <taxon>Pseudomonadati</taxon>
        <taxon>Pseudomonadota</taxon>
        <taxon>Alphaproteobacteria</taxon>
        <taxon>Acetobacterales</taxon>
        <taxon>Roseomonadaceae</taxon>
        <taxon>Roseomonas</taxon>
    </lineage>
</organism>
<comment type="caution">
    <text evidence="2">The sequence shown here is derived from an EMBL/GenBank/DDBJ whole genome shotgun (WGS) entry which is preliminary data.</text>
</comment>